<dbReference type="Proteomes" id="UP000001417">
    <property type="component" value="Chromosome"/>
</dbReference>
<accession>Q81HN3</accession>
<dbReference type="HOGENOM" id="CLU_163171_0_0_9"/>
<name>Q81HN3_BACCR</name>
<dbReference type="AlphaFoldDB" id="Q81HN3"/>
<keyword evidence="2" id="KW-1185">Reference proteome</keyword>
<reference evidence="1 2" key="1">
    <citation type="journal article" date="2003" name="Nature">
        <title>Genome sequence of Bacillus cereus and comparative analysis with Bacillus anthracis.</title>
        <authorList>
            <person name="Ivanova N."/>
            <person name="Sorokin A."/>
            <person name="Anderson I."/>
            <person name="Galleron N."/>
            <person name="Candelon B."/>
            <person name="Kapatral V."/>
            <person name="Bhattacharyya A."/>
            <person name="Reznik G."/>
            <person name="Mikhailova N."/>
            <person name="Lapidus A."/>
            <person name="Chu L."/>
            <person name="Mazur M."/>
            <person name="Goltsman E."/>
            <person name="Larsen N."/>
            <person name="D'Souza M."/>
            <person name="Walunas T."/>
            <person name="Grechkin Y."/>
            <person name="Pusch G."/>
            <person name="Haselkorn R."/>
            <person name="Fonstein M."/>
            <person name="Ehrlich S.D."/>
            <person name="Overbeek R."/>
            <person name="Kyrpides N."/>
        </authorList>
    </citation>
    <scope>NUCLEOTIDE SEQUENCE [LARGE SCALE GENOMIC DNA]</scope>
    <source>
        <strain evidence="2">ATCC 14579 / DSM 31 / CCUG 7414 / JCM 2152 / NBRC 15305 / NCIMB 9373 / NCTC 2599 / NRRL B-3711</strain>
    </source>
</reference>
<dbReference type="EMBL" id="AE016877">
    <property type="protein sequence ID" value="AAP07762.1"/>
    <property type="molecule type" value="Genomic_DNA"/>
</dbReference>
<evidence type="ECO:0000313" key="1">
    <source>
        <dbReference type="EMBL" id="AAP07762.1"/>
    </source>
</evidence>
<organism evidence="1 2">
    <name type="scientific">Bacillus cereus (strain ATCC 14579 / DSM 31 / CCUG 7414 / JCM 2152 / NBRC 15305 / NCIMB 9373 / NCTC 2599 / NRRL B-3711)</name>
    <dbReference type="NCBI Taxonomy" id="226900"/>
    <lineage>
        <taxon>Bacteria</taxon>
        <taxon>Bacillati</taxon>
        <taxon>Bacillota</taxon>
        <taxon>Bacilli</taxon>
        <taxon>Bacillales</taxon>
        <taxon>Bacillaceae</taxon>
        <taxon>Bacillus</taxon>
        <taxon>Bacillus cereus group</taxon>
    </lineage>
</organism>
<dbReference type="PATRIC" id="fig|226900.8.peg.714"/>
<protein>
    <submittedName>
        <fullName evidence="1">Protein erfK/srfK</fullName>
    </submittedName>
</protein>
<dbReference type="KEGG" id="bce:BC0771"/>
<gene>
    <name evidence="1" type="ordered locus">BC_0771</name>
</gene>
<sequence>MSWNGRKIEKEQIGVLTLVDRADIYWQEPNGQLTKVKTVLPNERYPVYSKRKDGIYYIGNNSYIIDETGEKVRYEQIPSSILSNIYKRKYNVP</sequence>
<evidence type="ECO:0000313" key="2">
    <source>
        <dbReference type="Proteomes" id="UP000001417"/>
    </source>
</evidence>
<proteinExistence type="predicted"/>